<dbReference type="InterPro" id="IPR001279">
    <property type="entry name" value="Metallo-B-lactamas"/>
</dbReference>
<evidence type="ECO:0000313" key="3">
    <source>
        <dbReference type="Proteomes" id="UP000470875"/>
    </source>
</evidence>
<accession>A0A6N7VUS1</accession>
<dbReference type="RefSeq" id="WP_154546736.1">
    <property type="nucleotide sequence ID" value="NZ_VULO01000045.1"/>
</dbReference>
<protein>
    <submittedName>
        <fullName evidence="2">MBL fold metallo-hydrolase</fullName>
    </submittedName>
</protein>
<evidence type="ECO:0000313" key="2">
    <source>
        <dbReference type="EMBL" id="MSS85514.1"/>
    </source>
</evidence>
<dbReference type="Gene3D" id="3.60.15.10">
    <property type="entry name" value="Ribonuclease Z/Hydroxyacylglutathione hydrolase-like"/>
    <property type="match status" value="1"/>
</dbReference>
<dbReference type="EMBL" id="VULO01000045">
    <property type="protein sequence ID" value="MSS85514.1"/>
    <property type="molecule type" value="Genomic_DNA"/>
</dbReference>
<name>A0A6N7VUS1_9ACTO</name>
<comment type="caution">
    <text evidence="2">The sequence shown here is derived from an EMBL/GenBank/DDBJ whole genome shotgun (WGS) entry which is preliminary data.</text>
</comment>
<sequence>MSALVEILSGLGDKGPAAIVVEAKGKRLLLDAGGALHPGEAITWAAGLAVDAVLISHDHIDHIGGVAELPEQLPLCC</sequence>
<feature type="domain" description="Metallo-beta-lactamase" evidence="1">
    <location>
        <begin position="16"/>
        <end position="73"/>
    </location>
</feature>
<evidence type="ECO:0000259" key="1">
    <source>
        <dbReference type="Pfam" id="PF00753"/>
    </source>
</evidence>
<feature type="non-terminal residue" evidence="2">
    <location>
        <position position="77"/>
    </location>
</feature>
<proteinExistence type="predicted"/>
<dbReference type="Pfam" id="PF00753">
    <property type="entry name" value="Lactamase_B"/>
    <property type="match status" value="1"/>
</dbReference>
<gene>
    <name evidence="2" type="ORF">FYJ24_12400</name>
</gene>
<keyword evidence="3" id="KW-1185">Reference proteome</keyword>
<dbReference type="AlphaFoldDB" id="A0A6N7VUS1"/>
<keyword evidence="2" id="KW-0378">Hydrolase</keyword>
<dbReference type="InterPro" id="IPR036866">
    <property type="entry name" value="RibonucZ/Hydroxyglut_hydro"/>
</dbReference>
<dbReference type="Proteomes" id="UP000470875">
    <property type="component" value="Unassembled WGS sequence"/>
</dbReference>
<reference evidence="2 3" key="1">
    <citation type="submission" date="2019-08" db="EMBL/GenBank/DDBJ databases">
        <title>In-depth cultivation of the pig gut microbiome towards novel bacterial diversity and tailored functional studies.</title>
        <authorList>
            <person name="Wylensek D."/>
            <person name="Hitch T.C.A."/>
            <person name="Clavel T."/>
        </authorList>
    </citation>
    <scope>NUCLEOTIDE SEQUENCE [LARGE SCALE GENOMIC DNA]</scope>
    <source>
        <strain evidence="2 3">WB03_NA08</strain>
    </source>
</reference>
<organism evidence="2 3">
    <name type="scientific">Scrofimicrobium canadense</name>
    <dbReference type="NCBI Taxonomy" id="2652290"/>
    <lineage>
        <taxon>Bacteria</taxon>
        <taxon>Bacillati</taxon>
        <taxon>Actinomycetota</taxon>
        <taxon>Actinomycetes</taxon>
        <taxon>Actinomycetales</taxon>
        <taxon>Actinomycetaceae</taxon>
        <taxon>Scrofimicrobium</taxon>
    </lineage>
</organism>
<dbReference type="SUPFAM" id="SSF56281">
    <property type="entry name" value="Metallo-hydrolase/oxidoreductase"/>
    <property type="match status" value="1"/>
</dbReference>
<dbReference type="GO" id="GO:0016787">
    <property type="term" value="F:hydrolase activity"/>
    <property type="evidence" value="ECO:0007669"/>
    <property type="project" value="UniProtKB-KW"/>
</dbReference>